<dbReference type="AlphaFoldDB" id="A0AAV9Z6T1"/>
<evidence type="ECO:0000313" key="2">
    <source>
        <dbReference type="EMBL" id="KAK6974066.1"/>
    </source>
</evidence>
<protein>
    <recommendedName>
        <fullName evidence="4">CxC1-like cysteine cluster associated with KDZ transposases domain-containing protein</fullName>
    </recommendedName>
</protein>
<dbReference type="InterPro" id="IPR040521">
    <property type="entry name" value="KDZ"/>
</dbReference>
<feature type="region of interest" description="Disordered" evidence="1">
    <location>
        <begin position="1"/>
        <end position="28"/>
    </location>
</feature>
<evidence type="ECO:0000313" key="3">
    <source>
        <dbReference type="Proteomes" id="UP001362999"/>
    </source>
</evidence>
<keyword evidence="3" id="KW-1185">Reference proteome</keyword>
<evidence type="ECO:0008006" key="4">
    <source>
        <dbReference type="Google" id="ProtNLM"/>
    </source>
</evidence>
<dbReference type="PANTHER" id="PTHR33096">
    <property type="entry name" value="CXC2 DOMAIN-CONTAINING PROTEIN"/>
    <property type="match status" value="1"/>
</dbReference>
<dbReference type="PANTHER" id="PTHR33096:SF1">
    <property type="entry name" value="CXC1-LIKE CYSTEINE CLUSTER ASSOCIATED WITH KDZ TRANSPOSASES DOMAIN-CONTAINING PROTEIN"/>
    <property type="match status" value="1"/>
</dbReference>
<sequence>MVRTSKAAKARANAGMVASSSPSAYRLQRGPPVQNIRRKKRRPNTVPDVLLHNGLTLFQPHLPRNAIPPSTPAVGRFLQEHAHPGQREPKKSSYRRKRIAQSVRWQQEVLPQLLPGDYRSLVVCVPIFPPIAVLINANIALEDVKLAVCACTTAPVQLMRLGAFGCSPVHPTLAVDLHVLEFCMQLFLQISPNTTAISMTLERVLAQMGFQLEHENTLRRRFGNCLEWYTHLKNLLKDSYSKKIEAARDEVVGPREGVVPETPRGRTADRSSRRSPSSSGTPTPRGRRHTPTPANPNAKRRRSRSPSPSPDTSPFGDVPPLLRPSEYLRERCPACFGALKHDPSAKVDVKVCGDACFGHKNKKSKKDPFKRFPKSLFIPEEIAARTEAYVDALRFGRKTTRPRKRAKQREEDPDAVDDDYESERQRLPRSVLDACEASFKAADERRVKASTKFFDDTALMALVCSHDRVLFVTNMHSAGEKQFYMIALLETLFQHLPRDIRVGFLYDVACIFERSCVKWGFLDRYMDRLEFAVSVFHAFGHEWACQLLYHPRKREGFGFTNGEGCERFWKSLKHLVAHLRITGYHNRLYTLDAQITHNDEAALFRLGKLFRRHHQQTITKRAEATKKLQDCGKPEAELREQYALQIRAQTKPLPRRKKTSGEQFINSILMQRSAVQARQTRVDELLKEFETAAAADDANAPLLQIQLGEAREALEKAKSALSRKEGSLTFATMQELQKLARSDFMRENLNAHALKLRTKAKLRARKFELDAVERSFRRLQSDTKLHAHTESAVKRREPTISKLAAQYNKACQRIAKLIRDGKAPPNARAPPEIPPGGLWKLDVDDVIFQDVELDQDEDAGPPPPWLADDKVREGIKALLERDRCEETDARLLREKIAVREWFAEEWAVAGRAVESAESTVDKYHLQLHQDKLLRLCVTWDKDFPDLGEDKTKLRPWGPSAVELAECRARAHRPARGEKESEEDEEETEELEEAEEEDYEVLEALERADSYRNEDEEEDPRVVNNLFYLPD</sequence>
<feature type="compositionally biased region" description="Low complexity" evidence="1">
    <location>
        <begin position="274"/>
        <end position="284"/>
    </location>
</feature>
<dbReference type="Proteomes" id="UP001362999">
    <property type="component" value="Unassembled WGS sequence"/>
</dbReference>
<accession>A0AAV9Z6T1</accession>
<feature type="region of interest" description="Disordered" evidence="1">
    <location>
        <begin position="967"/>
        <end position="1030"/>
    </location>
</feature>
<evidence type="ECO:0000256" key="1">
    <source>
        <dbReference type="SAM" id="MobiDB-lite"/>
    </source>
</evidence>
<name>A0AAV9Z6T1_9AGAR</name>
<organism evidence="2 3">
    <name type="scientific">Favolaschia claudopus</name>
    <dbReference type="NCBI Taxonomy" id="2862362"/>
    <lineage>
        <taxon>Eukaryota</taxon>
        <taxon>Fungi</taxon>
        <taxon>Dikarya</taxon>
        <taxon>Basidiomycota</taxon>
        <taxon>Agaricomycotina</taxon>
        <taxon>Agaricomycetes</taxon>
        <taxon>Agaricomycetidae</taxon>
        <taxon>Agaricales</taxon>
        <taxon>Marasmiineae</taxon>
        <taxon>Mycenaceae</taxon>
        <taxon>Favolaschia</taxon>
    </lineage>
</organism>
<feature type="region of interest" description="Disordered" evidence="1">
    <location>
        <begin position="399"/>
        <end position="424"/>
    </location>
</feature>
<feature type="compositionally biased region" description="Acidic residues" evidence="1">
    <location>
        <begin position="411"/>
        <end position="421"/>
    </location>
</feature>
<dbReference type="Pfam" id="PF18758">
    <property type="entry name" value="KDZ"/>
    <property type="match status" value="1"/>
</dbReference>
<feature type="compositionally biased region" description="Basic and acidic residues" evidence="1">
    <location>
        <begin position="967"/>
        <end position="978"/>
    </location>
</feature>
<feature type="compositionally biased region" description="Basic and acidic residues" evidence="1">
    <location>
        <begin position="1003"/>
        <end position="1012"/>
    </location>
</feature>
<reference evidence="2 3" key="1">
    <citation type="journal article" date="2024" name="J Genomics">
        <title>Draft genome sequencing and assembly of Favolaschia claudopus CIRM-BRFM 2984 isolated from oak limbs.</title>
        <authorList>
            <person name="Navarro D."/>
            <person name="Drula E."/>
            <person name="Chaduli D."/>
            <person name="Cazenave R."/>
            <person name="Ahrendt S."/>
            <person name="Wang J."/>
            <person name="Lipzen A."/>
            <person name="Daum C."/>
            <person name="Barry K."/>
            <person name="Grigoriev I.V."/>
            <person name="Favel A."/>
            <person name="Rosso M.N."/>
            <person name="Martin F."/>
        </authorList>
    </citation>
    <scope>NUCLEOTIDE SEQUENCE [LARGE SCALE GENOMIC DNA]</scope>
    <source>
        <strain evidence="2 3">CIRM-BRFM 2984</strain>
    </source>
</reference>
<feature type="region of interest" description="Disordered" evidence="1">
    <location>
        <begin position="250"/>
        <end position="322"/>
    </location>
</feature>
<proteinExistence type="predicted"/>
<feature type="compositionally biased region" description="Basic and acidic residues" evidence="1">
    <location>
        <begin position="263"/>
        <end position="272"/>
    </location>
</feature>
<gene>
    <name evidence="2" type="ORF">R3P38DRAFT_3335886</name>
</gene>
<feature type="compositionally biased region" description="Acidic residues" evidence="1">
    <location>
        <begin position="979"/>
        <end position="1002"/>
    </location>
</feature>
<comment type="caution">
    <text evidence="2">The sequence shown here is derived from an EMBL/GenBank/DDBJ whole genome shotgun (WGS) entry which is preliminary data.</text>
</comment>
<dbReference type="EMBL" id="JAWWNJ010000188">
    <property type="protein sequence ID" value="KAK6974066.1"/>
    <property type="molecule type" value="Genomic_DNA"/>
</dbReference>